<keyword evidence="4 7" id="KW-1133">Transmembrane helix</keyword>
<evidence type="ECO:0000256" key="6">
    <source>
        <dbReference type="SAM" id="MobiDB-lite"/>
    </source>
</evidence>
<proteinExistence type="predicted"/>
<keyword evidence="3 7" id="KW-0812">Transmembrane</keyword>
<evidence type="ECO:0008006" key="10">
    <source>
        <dbReference type="Google" id="ProtNLM"/>
    </source>
</evidence>
<dbReference type="PANTHER" id="PTHR30213:SF1">
    <property type="entry name" value="INNER MEMBRANE PROTEIN YHJD"/>
    <property type="match status" value="1"/>
</dbReference>
<feature type="transmembrane region" description="Helical" evidence="7">
    <location>
        <begin position="147"/>
        <end position="166"/>
    </location>
</feature>
<dbReference type="EMBL" id="BAABLN010000014">
    <property type="protein sequence ID" value="GAA4696318.1"/>
    <property type="molecule type" value="Genomic_DNA"/>
</dbReference>
<feature type="transmembrane region" description="Helical" evidence="7">
    <location>
        <begin position="274"/>
        <end position="293"/>
    </location>
</feature>
<dbReference type="InterPro" id="IPR017039">
    <property type="entry name" value="Virul_fac_BrkB"/>
</dbReference>
<comment type="subcellular location">
    <subcellularLocation>
        <location evidence="1">Cell membrane</location>
        <topology evidence="1">Multi-pass membrane protein</topology>
    </subcellularLocation>
</comment>
<evidence type="ECO:0000313" key="8">
    <source>
        <dbReference type="EMBL" id="GAA4696318.1"/>
    </source>
</evidence>
<keyword evidence="2" id="KW-1003">Cell membrane</keyword>
<feature type="transmembrane region" description="Helical" evidence="7">
    <location>
        <begin position="49"/>
        <end position="71"/>
    </location>
</feature>
<evidence type="ECO:0000256" key="5">
    <source>
        <dbReference type="ARBA" id="ARBA00023136"/>
    </source>
</evidence>
<feature type="transmembrane region" description="Helical" evidence="7">
    <location>
        <begin position="194"/>
        <end position="218"/>
    </location>
</feature>
<sequence>MTVPDNTPPPVVPAITDRRGLTAEYQRLARVRKQLASEGAPLGKRLGTFLGWAFARLMALFPARIITHYMFHGGPLMAAGLAYQLLFASTALLVIGFSLLGMILGSDSALQQSLVQGIGQAVPGLLDVGDGRGGVIPLALLENTAPFTVASGIASGVLVFTAWRWIAGIRLATRRMFELPPAPGMPIAAVPRDLAWLAVIGILLLSSAAISVFASGAVETVTRWLEDSGWIEPQAWLDGGLNVLFAVVAGFVVDLLMSFALVRGVSQLKLHRKALLITVLVGAIGSQLLRFAGGEIIARTTNNPYLFSFAVLVGVLLWFNLYGQILLFAAASGAVVQADIRGARAQPERESRAVTVVAASSLPTASRGHKPYESVTANGEVPEDRGRPADRDGSTAIRPGS</sequence>
<dbReference type="RefSeq" id="WP_345310941.1">
    <property type="nucleotide sequence ID" value="NZ_BAABLN010000014.1"/>
</dbReference>
<evidence type="ECO:0000256" key="1">
    <source>
        <dbReference type="ARBA" id="ARBA00004651"/>
    </source>
</evidence>
<evidence type="ECO:0000256" key="4">
    <source>
        <dbReference type="ARBA" id="ARBA00022989"/>
    </source>
</evidence>
<feature type="transmembrane region" description="Helical" evidence="7">
    <location>
        <begin position="243"/>
        <end position="262"/>
    </location>
</feature>
<keyword evidence="5 7" id="KW-0472">Membrane</keyword>
<gene>
    <name evidence="8" type="ORF">GCM10025781_12650</name>
</gene>
<feature type="compositionally biased region" description="Basic and acidic residues" evidence="6">
    <location>
        <begin position="382"/>
        <end position="393"/>
    </location>
</feature>
<dbReference type="PANTHER" id="PTHR30213">
    <property type="entry name" value="INNER MEMBRANE PROTEIN YHJD"/>
    <property type="match status" value="1"/>
</dbReference>
<feature type="transmembrane region" description="Helical" evidence="7">
    <location>
        <begin position="83"/>
        <end position="104"/>
    </location>
</feature>
<reference evidence="9" key="1">
    <citation type="journal article" date="2019" name="Int. J. Syst. Evol. Microbiol.">
        <title>The Global Catalogue of Microorganisms (GCM) 10K type strain sequencing project: providing services to taxonomists for standard genome sequencing and annotation.</title>
        <authorList>
            <consortium name="The Broad Institute Genomics Platform"/>
            <consortium name="The Broad Institute Genome Sequencing Center for Infectious Disease"/>
            <person name="Wu L."/>
            <person name="Ma J."/>
        </authorList>
    </citation>
    <scope>NUCLEOTIDE SEQUENCE [LARGE SCALE GENOMIC DNA]</scope>
    <source>
        <strain evidence="9">JCM 18958</strain>
    </source>
</reference>
<feature type="transmembrane region" description="Helical" evidence="7">
    <location>
        <begin position="305"/>
        <end position="331"/>
    </location>
</feature>
<evidence type="ECO:0000256" key="7">
    <source>
        <dbReference type="SAM" id="Phobius"/>
    </source>
</evidence>
<comment type="caution">
    <text evidence="8">The sequence shown here is derived from an EMBL/GenBank/DDBJ whole genome shotgun (WGS) entry which is preliminary data.</text>
</comment>
<organism evidence="8 9">
    <name type="scientific">Kocuria gwangalliensis</name>
    <dbReference type="NCBI Taxonomy" id="501592"/>
    <lineage>
        <taxon>Bacteria</taxon>
        <taxon>Bacillati</taxon>
        <taxon>Actinomycetota</taxon>
        <taxon>Actinomycetes</taxon>
        <taxon>Micrococcales</taxon>
        <taxon>Micrococcaceae</taxon>
        <taxon>Kocuria</taxon>
    </lineage>
</organism>
<protein>
    <recommendedName>
        <fullName evidence="10">YihY/virulence factor BrkB family protein</fullName>
    </recommendedName>
</protein>
<name>A0ABP8WVP5_9MICC</name>
<evidence type="ECO:0000313" key="9">
    <source>
        <dbReference type="Proteomes" id="UP001501446"/>
    </source>
</evidence>
<dbReference type="Proteomes" id="UP001501446">
    <property type="component" value="Unassembled WGS sequence"/>
</dbReference>
<accession>A0ABP8WVP5</accession>
<keyword evidence="9" id="KW-1185">Reference proteome</keyword>
<dbReference type="Pfam" id="PF03631">
    <property type="entry name" value="Virul_fac_BrkB"/>
    <property type="match status" value="1"/>
</dbReference>
<evidence type="ECO:0000256" key="3">
    <source>
        <dbReference type="ARBA" id="ARBA00022692"/>
    </source>
</evidence>
<evidence type="ECO:0000256" key="2">
    <source>
        <dbReference type="ARBA" id="ARBA00022475"/>
    </source>
</evidence>
<feature type="region of interest" description="Disordered" evidence="6">
    <location>
        <begin position="359"/>
        <end position="401"/>
    </location>
</feature>